<feature type="domain" description="HTH gntR-type" evidence="4">
    <location>
        <begin position="25"/>
        <end position="92"/>
    </location>
</feature>
<dbReference type="InterPro" id="IPR036388">
    <property type="entry name" value="WH-like_DNA-bd_sf"/>
</dbReference>
<dbReference type="SMART" id="SM00345">
    <property type="entry name" value="HTH_GNTR"/>
    <property type="match status" value="1"/>
</dbReference>
<dbReference type="GO" id="GO:0003677">
    <property type="term" value="F:DNA binding"/>
    <property type="evidence" value="ECO:0007669"/>
    <property type="project" value="UniProtKB-KW"/>
</dbReference>
<organism evidence="6 7">
    <name type="scientific">Paraburkholderia tropica</name>
    <dbReference type="NCBI Taxonomy" id="92647"/>
    <lineage>
        <taxon>Bacteria</taxon>
        <taxon>Pseudomonadati</taxon>
        <taxon>Pseudomonadota</taxon>
        <taxon>Betaproteobacteria</taxon>
        <taxon>Burkholderiales</taxon>
        <taxon>Burkholderiaceae</taxon>
        <taxon>Paraburkholderia</taxon>
    </lineage>
</organism>
<reference evidence="6 7" key="1">
    <citation type="submission" date="2016-10" db="EMBL/GenBank/DDBJ databases">
        <authorList>
            <person name="Varghese N."/>
            <person name="Submissions S."/>
        </authorList>
    </citation>
    <scope>NUCLEOTIDE SEQUENCE [LARGE SCALE GENOMIC DNA]</scope>
    <source>
        <strain evidence="6 7">LMG 22274</strain>
    </source>
</reference>
<accession>A0AAQ1GFU9</accession>
<evidence type="ECO:0000256" key="3">
    <source>
        <dbReference type="ARBA" id="ARBA00023163"/>
    </source>
</evidence>
<dbReference type="RefSeq" id="WP_231957461.1">
    <property type="nucleotide sequence ID" value="NZ_CADFGN010000008.1"/>
</dbReference>
<protein>
    <submittedName>
        <fullName evidence="5">GntR family transcriptional regulator</fullName>
    </submittedName>
    <submittedName>
        <fullName evidence="6">Transcriptional regulator, GntR family</fullName>
    </submittedName>
</protein>
<dbReference type="EMBL" id="QJJV01000007">
    <property type="protein sequence ID" value="PXX16839.1"/>
    <property type="molecule type" value="Genomic_DNA"/>
</dbReference>
<dbReference type="Pfam" id="PF07729">
    <property type="entry name" value="FCD"/>
    <property type="match status" value="1"/>
</dbReference>
<dbReference type="Proteomes" id="UP000247515">
    <property type="component" value="Unassembled WGS sequence"/>
</dbReference>
<reference evidence="5 8" key="2">
    <citation type="submission" date="2018-05" db="EMBL/GenBank/DDBJ databases">
        <title>Genomic Encyclopedia of Type Strains, Phase IV (KMG-V): Genome sequencing to study the core and pangenomes of soil and plant-associated prokaryotes.</title>
        <authorList>
            <person name="Whitman W."/>
        </authorList>
    </citation>
    <scope>NUCLEOTIDE SEQUENCE [LARGE SCALE GENOMIC DNA]</scope>
    <source>
        <strain evidence="5 8">SIr-6563</strain>
    </source>
</reference>
<dbReference type="PANTHER" id="PTHR43537:SF45">
    <property type="entry name" value="GNTR FAMILY REGULATORY PROTEIN"/>
    <property type="match status" value="1"/>
</dbReference>
<dbReference type="Pfam" id="PF00392">
    <property type="entry name" value="GntR"/>
    <property type="match status" value="1"/>
</dbReference>
<keyword evidence="8" id="KW-1185">Reference proteome</keyword>
<keyword evidence="1" id="KW-0805">Transcription regulation</keyword>
<dbReference type="Proteomes" id="UP000183529">
    <property type="component" value="Unassembled WGS sequence"/>
</dbReference>
<dbReference type="SUPFAM" id="SSF48008">
    <property type="entry name" value="GntR ligand-binding domain-like"/>
    <property type="match status" value="1"/>
</dbReference>
<keyword evidence="2" id="KW-0238">DNA-binding</keyword>
<dbReference type="GeneID" id="61305577"/>
<comment type="caution">
    <text evidence="6">The sequence shown here is derived from an EMBL/GenBank/DDBJ whole genome shotgun (WGS) entry which is preliminary data.</text>
</comment>
<evidence type="ECO:0000313" key="8">
    <source>
        <dbReference type="Proteomes" id="UP000247515"/>
    </source>
</evidence>
<name>A0AAQ1GFU9_9BURK</name>
<dbReference type="InterPro" id="IPR036390">
    <property type="entry name" value="WH_DNA-bd_sf"/>
</dbReference>
<dbReference type="PRINTS" id="PR00035">
    <property type="entry name" value="HTHGNTR"/>
</dbReference>
<dbReference type="InterPro" id="IPR011711">
    <property type="entry name" value="GntR_C"/>
</dbReference>
<evidence type="ECO:0000313" key="7">
    <source>
        <dbReference type="Proteomes" id="UP000183529"/>
    </source>
</evidence>
<dbReference type="GO" id="GO:0003700">
    <property type="term" value="F:DNA-binding transcription factor activity"/>
    <property type="evidence" value="ECO:0007669"/>
    <property type="project" value="InterPro"/>
</dbReference>
<keyword evidence="3" id="KW-0804">Transcription</keyword>
<dbReference type="Gene3D" id="1.20.120.530">
    <property type="entry name" value="GntR ligand-binding domain-like"/>
    <property type="match status" value="1"/>
</dbReference>
<dbReference type="InterPro" id="IPR008920">
    <property type="entry name" value="TF_FadR/GntR_C"/>
</dbReference>
<dbReference type="SUPFAM" id="SSF46785">
    <property type="entry name" value="Winged helix' DNA-binding domain"/>
    <property type="match status" value="1"/>
</dbReference>
<dbReference type="PROSITE" id="PS50949">
    <property type="entry name" value="HTH_GNTR"/>
    <property type="match status" value="1"/>
</dbReference>
<dbReference type="CDD" id="cd07377">
    <property type="entry name" value="WHTH_GntR"/>
    <property type="match status" value="1"/>
</dbReference>
<dbReference type="InterPro" id="IPR000524">
    <property type="entry name" value="Tscrpt_reg_HTH_GntR"/>
</dbReference>
<dbReference type="Gene3D" id="1.10.10.10">
    <property type="entry name" value="Winged helix-like DNA-binding domain superfamily/Winged helix DNA-binding domain"/>
    <property type="match status" value="1"/>
</dbReference>
<gene>
    <name evidence="5" type="ORF">C7400_10748</name>
    <name evidence="6" type="ORF">SAMN05216550_107298</name>
</gene>
<dbReference type="EMBL" id="FNZM01000007">
    <property type="protein sequence ID" value="SEJ71003.1"/>
    <property type="molecule type" value="Genomic_DNA"/>
</dbReference>
<dbReference type="AlphaFoldDB" id="A0AAQ1GFU9"/>
<evidence type="ECO:0000259" key="4">
    <source>
        <dbReference type="PROSITE" id="PS50949"/>
    </source>
</evidence>
<evidence type="ECO:0000313" key="6">
    <source>
        <dbReference type="EMBL" id="SEJ71003.1"/>
    </source>
</evidence>
<dbReference type="SMART" id="SM00895">
    <property type="entry name" value="FCD"/>
    <property type="match status" value="1"/>
</dbReference>
<evidence type="ECO:0000256" key="2">
    <source>
        <dbReference type="ARBA" id="ARBA00023125"/>
    </source>
</evidence>
<proteinExistence type="predicted"/>
<dbReference type="PANTHER" id="PTHR43537">
    <property type="entry name" value="TRANSCRIPTIONAL REGULATOR, GNTR FAMILY"/>
    <property type="match status" value="1"/>
</dbReference>
<sequence>MAANSVMTRNLRPGVRDSVAPKRTGMTVNEIYEQLKQMAVLYEIRPGERVNELELAERLDVSRTPIREALNRLVAENLLAFVPNRGFFIRELDGKDVFDLFELRRSIESTAVMLACERASDNDIKALRRFWKQVMKSAGRMSSDELVVKDEQFHLELAAMSGNVEIGRVLQSINARIHYVRWVDVDQRRNEAFTEHLQILDALAERDAARCMALTDTHIRWRMEEITRVVHASVVKLYAK</sequence>
<evidence type="ECO:0000313" key="5">
    <source>
        <dbReference type="EMBL" id="PXX16839.1"/>
    </source>
</evidence>
<evidence type="ECO:0000256" key="1">
    <source>
        <dbReference type="ARBA" id="ARBA00023015"/>
    </source>
</evidence>